<gene>
    <name evidence="1" type="ORF">SDC9_93999</name>
</gene>
<proteinExistence type="predicted"/>
<reference evidence="1" key="1">
    <citation type="submission" date="2019-08" db="EMBL/GenBank/DDBJ databases">
        <authorList>
            <person name="Kucharzyk K."/>
            <person name="Murdoch R.W."/>
            <person name="Higgins S."/>
            <person name="Loffler F."/>
        </authorList>
    </citation>
    <scope>NUCLEOTIDE SEQUENCE</scope>
</reference>
<comment type="caution">
    <text evidence="1">The sequence shown here is derived from an EMBL/GenBank/DDBJ whole genome shotgun (WGS) entry which is preliminary data.</text>
</comment>
<dbReference type="AlphaFoldDB" id="A0A645A4V8"/>
<protein>
    <submittedName>
        <fullName evidence="1">Uncharacterized protein</fullName>
    </submittedName>
</protein>
<evidence type="ECO:0000313" key="1">
    <source>
        <dbReference type="EMBL" id="MPM47291.1"/>
    </source>
</evidence>
<name>A0A645A4V8_9ZZZZ</name>
<accession>A0A645A4V8</accession>
<sequence length="145" mass="15685">MNPFRAVTAVPAISEVRAPSNSCPSTSRPASSVPNRCPLPGEAYLFNRSTCMTWLASKKTDPTKTSSKSKLSVPKAITANLSFRNSFSKLRKSTTVLVSSFISWLERFSPAAKEAISVFSSSILPAFFSSSVFNISPLFTFTTSS</sequence>
<organism evidence="1">
    <name type="scientific">bioreactor metagenome</name>
    <dbReference type="NCBI Taxonomy" id="1076179"/>
    <lineage>
        <taxon>unclassified sequences</taxon>
        <taxon>metagenomes</taxon>
        <taxon>ecological metagenomes</taxon>
    </lineage>
</organism>
<dbReference type="EMBL" id="VSSQ01011623">
    <property type="protein sequence ID" value="MPM47291.1"/>
    <property type="molecule type" value="Genomic_DNA"/>
</dbReference>